<dbReference type="InterPro" id="IPR011333">
    <property type="entry name" value="SKP1/BTB/POZ_sf"/>
</dbReference>
<dbReference type="Pfam" id="PF00651">
    <property type="entry name" value="BTB"/>
    <property type="match status" value="1"/>
</dbReference>
<gene>
    <name evidence="2" type="ORF">ZT1A5_G4381</name>
</gene>
<dbReference type="CDD" id="cd18186">
    <property type="entry name" value="BTB_POZ_ZBTB_KLHL-like"/>
    <property type="match status" value="1"/>
</dbReference>
<reference evidence="2 3" key="1">
    <citation type="submission" date="2016-10" db="EMBL/GenBank/DDBJ databases">
        <authorList>
            <person name="Varghese N."/>
        </authorList>
    </citation>
    <scope>NUCLEOTIDE SEQUENCE [LARGE SCALE GENOMIC DNA]</scope>
</reference>
<dbReference type="Proteomes" id="UP000215453">
    <property type="component" value="Chromosome 3"/>
</dbReference>
<protein>
    <recommendedName>
        <fullName evidence="1">BTB domain-containing protein</fullName>
    </recommendedName>
</protein>
<dbReference type="PANTHER" id="PTHR47843">
    <property type="entry name" value="BTB DOMAIN-CONTAINING PROTEIN-RELATED"/>
    <property type="match status" value="1"/>
</dbReference>
<proteinExistence type="predicted"/>
<evidence type="ECO:0000259" key="1">
    <source>
        <dbReference type="PROSITE" id="PS50097"/>
    </source>
</evidence>
<dbReference type="SUPFAM" id="SSF54695">
    <property type="entry name" value="POZ domain"/>
    <property type="match status" value="1"/>
</dbReference>
<dbReference type="PROSITE" id="PS50097">
    <property type="entry name" value="BTB"/>
    <property type="match status" value="1"/>
</dbReference>
<organism evidence="2 3">
    <name type="scientific">Zymoseptoria tritici ST99CH_1A5</name>
    <dbReference type="NCBI Taxonomy" id="1276529"/>
    <lineage>
        <taxon>Eukaryota</taxon>
        <taxon>Fungi</taxon>
        <taxon>Dikarya</taxon>
        <taxon>Ascomycota</taxon>
        <taxon>Pezizomycotina</taxon>
        <taxon>Dothideomycetes</taxon>
        <taxon>Dothideomycetidae</taxon>
        <taxon>Mycosphaerellales</taxon>
        <taxon>Mycosphaerellaceae</taxon>
        <taxon>Zymoseptoria</taxon>
    </lineage>
</organism>
<sequence length="323" mass="35529">MTPEEGLKIGLANLFRTEEYSDIVALVTSFLLLHDIDIDLFQSSLLATKMTTSTSMTPEEGLKIGLANLFRTEEYSDFTIKCGPYEFKVHRSVVCQQSEYFKAACRSNSFKEGETRLIILDTSDENDPASDDPEAVKQMIHFLYHMDYAVERVGEESVQQANAMANGSAHKKKKAYNSYQQVVTPAAVEPTGTPYDGNALAHARIFAAAVKYHVVALQAMAVAKFKAAIQSNSDRTSLAQTVTTVYTTTPDDVRELRDIVAETLTKDSSLLSRSDVRTAVCNLNGLSFDLLRGILDSAHKCSSCGGTGSVQSGNSWYCYPCYN</sequence>
<dbReference type="EMBL" id="LT882678">
    <property type="protein sequence ID" value="SMY22941.1"/>
    <property type="molecule type" value="Genomic_DNA"/>
</dbReference>
<dbReference type="PANTHER" id="PTHR47843:SF5">
    <property type="entry name" value="BTB_POZ DOMAIN PROTEIN"/>
    <property type="match status" value="1"/>
</dbReference>
<dbReference type="InterPro" id="IPR000210">
    <property type="entry name" value="BTB/POZ_dom"/>
</dbReference>
<evidence type="ECO:0000313" key="2">
    <source>
        <dbReference type="EMBL" id="SMY22941.1"/>
    </source>
</evidence>
<accession>A0A1Y6LKC7</accession>
<name>A0A1Y6LKC7_ZYMTR</name>
<evidence type="ECO:0000313" key="3">
    <source>
        <dbReference type="Proteomes" id="UP000215453"/>
    </source>
</evidence>
<dbReference type="Gene3D" id="3.30.710.10">
    <property type="entry name" value="Potassium Channel Kv1.1, Chain A"/>
    <property type="match status" value="1"/>
</dbReference>
<dbReference type="AlphaFoldDB" id="A0A1Y6LKC7"/>
<feature type="domain" description="BTB" evidence="1">
    <location>
        <begin position="76"/>
        <end position="152"/>
    </location>
</feature>